<comment type="function">
    <text evidence="1">Forms oxaloacetate, a four-carbon dicarboxylic acid source for the tricarboxylic acid cycle.</text>
</comment>
<dbReference type="PANTHER" id="PTHR30523">
    <property type="entry name" value="PHOSPHOENOLPYRUVATE CARBOXYLASE"/>
    <property type="match status" value="1"/>
</dbReference>
<keyword evidence="3" id="KW-0032">Aminotransferase</keyword>
<keyword evidence="3" id="KW-0808">Transferase</keyword>
<dbReference type="AlphaFoldDB" id="A0A0Q0CYR0"/>
<reference evidence="3 4" key="1">
    <citation type="submission" date="2015-09" db="EMBL/GenBank/DDBJ databases">
        <title>Genome announcement of multiple Pseudomonas syringae strains.</title>
        <authorList>
            <person name="Thakur S."/>
            <person name="Wang P.W."/>
            <person name="Gong Y."/>
            <person name="Weir B.S."/>
            <person name="Guttman D.S."/>
        </authorList>
    </citation>
    <scope>NUCLEOTIDE SEQUENCE [LARGE SCALE GENOMIC DNA]</scope>
    <source>
        <strain evidence="3 4">ICMP16929</strain>
    </source>
</reference>
<dbReference type="PANTHER" id="PTHR30523:SF6">
    <property type="entry name" value="PHOSPHOENOLPYRUVATE CARBOXYLASE"/>
    <property type="match status" value="1"/>
</dbReference>
<organism evidence="3 4">
    <name type="scientific">Pseudomonas syringae pv. spinaceae</name>
    <dbReference type="NCBI Taxonomy" id="264459"/>
    <lineage>
        <taxon>Bacteria</taxon>
        <taxon>Pseudomonadati</taxon>
        <taxon>Pseudomonadota</taxon>
        <taxon>Gammaproteobacteria</taxon>
        <taxon>Pseudomonadales</taxon>
        <taxon>Pseudomonadaceae</taxon>
        <taxon>Pseudomonas</taxon>
        <taxon>Pseudomonas syringae</taxon>
    </lineage>
</organism>
<dbReference type="Pfam" id="PF00311">
    <property type="entry name" value="PEPcase"/>
    <property type="match status" value="1"/>
</dbReference>
<evidence type="ECO:0000256" key="1">
    <source>
        <dbReference type="ARBA" id="ARBA00003670"/>
    </source>
</evidence>
<dbReference type="GO" id="GO:0008964">
    <property type="term" value="F:phosphoenolpyruvate carboxylase activity"/>
    <property type="evidence" value="ECO:0007669"/>
    <property type="project" value="InterPro"/>
</dbReference>
<dbReference type="GO" id="GO:0008483">
    <property type="term" value="F:transaminase activity"/>
    <property type="evidence" value="ECO:0007669"/>
    <property type="project" value="UniProtKB-KW"/>
</dbReference>
<gene>
    <name evidence="3" type="ORF">ALO94_200624</name>
</gene>
<protein>
    <recommendedName>
        <fullName evidence="2">Phosphoenolpyruvate carboxylase</fullName>
    </recommendedName>
</protein>
<dbReference type="GO" id="GO:0015977">
    <property type="term" value="P:carbon fixation"/>
    <property type="evidence" value="ECO:0007669"/>
    <property type="project" value="InterPro"/>
</dbReference>
<accession>A0A0Q0CYR0</accession>
<comment type="caution">
    <text evidence="3">The sequence shown here is derived from an EMBL/GenBank/DDBJ whole genome shotgun (WGS) entry which is preliminary data.</text>
</comment>
<proteinExistence type="predicted"/>
<dbReference type="SUPFAM" id="SSF51621">
    <property type="entry name" value="Phosphoenolpyruvate/pyruvate domain"/>
    <property type="match status" value="1"/>
</dbReference>
<evidence type="ECO:0000313" key="3">
    <source>
        <dbReference type="EMBL" id="KPY90542.1"/>
    </source>
</evidence>
<dbReference type="InterPro" id="IPR015813">
    <property type="entry name" value="Pyrv/PenolPyrv_kinase-like_dom"/>
</dbReference>
<sequence>MLGLTGQTQLLAHSPETLEFISLRNAYLDPLHLLQAELLSRSRNREASLDSPLELALLVSVAGIAAGLRNTG</sequence>
<name>A0A0Q0CYR0_PSESX</name>
<evidence type="ECO:0000256" key="2">
    <source>
        <dbReference type="ARBA" id="ARBA00022419"/>
    </source>
</evidence>
<dbReference type="PATRIC" id="fig|264459.3.peg.2384"/>
<dbReference type="EMBL" id="LJRI01000781">
    <property type="protein sequence ID" value="KPY90542.1"/>
    <property type="molecule type" value="Genomic_DNA"/>
</dbReference>
<dbReference type="InterPro" id="IPR021135">
    <property type="entry name" value="PEP_COase"/>
</dbReference>
<dbReference type="GO" id="GO:0006099">
    <property type="term" value="P:tricarboxylic acid cycle"/>
    <property type="evidence" value="ECO:0007669"/>
    <property type="project" value="InterPro"/>
</dbReference>
<dbReference type="Proteomes" id="UP000050384">
    <property type="component" value="Unassembled WGS sequence"/>
</dbReference>
<dbReference type="GO" id="GO:0005829">
    <property type="term" value="C:cytosol"/>
    <property type="evidence" value="ECO:0007669"/>
    <property type="project" value="TreeGrafter"/>
</dbReference>
<evidence type="ECO:0000313" key="4">
    <source>
        <dbReference type="Proteomes" id="UP000050384"/>
    </source>
</evidence>